<feature type="region of interest" description="Disordered" evidence="1">
    <location>
        <begin position="1"/>
        <end position="24"/>
    </location>
</feature>
<feature type="compositionally biased region" description="Low complexity" evidence="1">
    <location>
        <begin position="515"/>
        <end position="524"/>
    </location>
</feature>
<evidence type="ECO:0000256" key="1">
    <source>
        <dbReference type="SAM" id="MobiDB-lite"/>
    </source>
</evidence>
<sequence>MSVCSGSSDAAVQNPQNGGPTRLKSVCTDIDHEPPPLTAFIVDDIGVELEDAMQVGFAAVRSMKFSSGGSCDDRNLTGASGLKLEEKEDEILSRLDEVISNDISKSDSVLGTDALEVLNDRSFDSGGNSRSGTFHEGIIDGSSDNVPTVPSRRHSNEFTLHLQLNNLNGEDNFEEESECSSSIPSLVDIESPDWKRKQIDPNALIPSLAPLSTETQPTRSIIRRANHNGTDPIDLMSSDQQHQVVTPFSVSSPSRRKRSTSSKRWRKYRSSLSPNNLRKSRGEGRKLPVAFGEKENGVRRSSSKKNVMDSPAVCQQRLSLGPRRSLSERKFLQESLKTDIMESVDMERPTSATRQKKAGRQEKELQHYFSKSKSDQTVSSDAVTRRSLTRRDIRKCLSDRRLQQEQATTELETNSLSSPRKGRRQKSERSQGSLTTFRSTLDMGEERDTPMMSPKVCLDRTPKKRSLSFDAARLQASTPNSKPTDTLTPRSSLAEQNRSSFRSLAHFRESRGNLRRSGGSLRNLTAAGSGTSLRSSFHRRKKDGCENVKEGSYHAEEASFEASYVSKDNQGGVAVLLPLPSPLPPLPPQMESPSTGKLTPKLKPPKKDSLPYSSPGSHHRRPVTPERNLPVYPRKSLSLSHLDCVLSPVPGKPAGGDAAVASMAWERTSAAVAPSSVTKSPGTTKRRAKKGERLKRFLHLQGREKGAPLAEQESEEDDEEMRIVPLHYLDAKREITRNQHTKKTDREGSSSVSKPRSLRSVVS</sequence>
<comment type="caution">
    <text evidence="2">The sequence shown here is derived from an EMBL/GenBank/DDBJ whole genome shotgun (WGS) entry which is preliminary data.</text>
</comment>
<organism evidence="2 4">
    <name type="scientific">Nitzschia inconspicua</name>
    <dbReference type="NCBI Taxonomy" id="303405"/>
    <lineage>
        <taxon>Eukaryota</taxon>
        <taxon>Sar</taxon>
        <taxon>Stramenopiles</taxon>
        <taxon>Ochrophyta</taxon>
        <taxon>Bacillariophyta</taxon>
        <taxon>Bacillariophyceae</taxon>
        <taxon>Bacillariophycidae</taxon>
        <taxon>Bacillariales</taxon>
        <taxon>Bacillariaceae</taxon>
        <taxon>Nitzschia</taxon>
    </lineage>
</organism>
<feature type="compositionally biased region" description="Polar residues" evidence="1">
    <location>
        <begin position="1"/>
        <end position="19"/>
    </location>
</feature>
<reference evidence="2" key="1">
    <citation type="journal article" date="2021" name="Sci. Rep.">
        <title>Diploid genomic architecture of Nitzschia inconspicua, an elite biomass production diatom.</title>
        <authorList>
            <person name="Oliver A."/>
            <person name="Podell S."/>
            <person name="Pinowska A."/>
            <person name="Traller J.C."/>
            <person name="Smith S.R."/>
            <person name="McClure R."/>
            <person name="Beliaev A."/>
            <person name="Bohutskyi P."/>
            <person name="Hill E.A."/>
            <person name="Rabines A."/>
            <person name="Zheng H."/>
            <person name="Allen L.Z."/>
            <person name="Kuo A."/>
            <person name="Grigoriev I.V."/>
            <person name="Allen A.E."/>
            <person name="Hazlebeck D."/>
            <person name="Allen E.E."/>
        </authorList>
    </citation>
    <scope>NUCLEOTIDE SEQUENCE</scope>
    <source>
        <strain evidence="2">Hildebrandi</strain>
    </source>
</reference>
<feature type="compositionally biased region" description="Polar residues" evidence="1">
    <location>
        <begin position="404"/>
        <end position="418"/>
    </location>
</feature>
<gene>
    <name evidence="3" type="ORF">IV203_020634</name>
    <name evidence="2" type="ORF">IV203_034435</name>
</gene>
<feature type="compositionally biased region" description="Low complexity" evidence="1">
    <location>
        <begin position="749"/>
        <end position="763"/>
    </location>
</feature>
<keyword evidence="4" id="KW-1185">Reference proteome</keyword>
<evidence type="ECO:0000313" key="3">
    <source>
        <dbReference type="EMBL" id="KAG7342690.1"/>
    </source>
</evidence>
<proteinExistence type="predicted"/>
<reference evidence="2" key="2">
    <citation type="submission" date="2021-04" db="EMBL/GenBank/DDBJ databases">
        <authorList>
            <person name="Podell S."/>
        </authorList>
    </citation>
    <scope>NUCLEOTIDE SEQUENCE</scope>
    <source>
        <strain evidence="2">Hildebrandi</strain>
    </source>
</reference>
<feature type="compositionally biased region" description="Basic and acidic residues" evidence="1">
    <location>
        <begin position="729"/>
        <end position="748"/>
    </location>
</feature>
<name>A0A9K3PAM7_9STRA</name>
<evidence type="ECO:0000313" key="2">
    <source>
        <dbReference type="EMBL" id="KAG7337994.1"/>
    </source>
</evidence>
<accession>A0A9K3PAM7</accession>
<dbReference type="AlphaFoldDB" id="A0A9K3PAM7"/>
<feature type="compositionally biased region" description="Polar residues" evidence="1">
    <location>
        <begin position="526"/>
        <end position="535"/>
    </location>
</feature>
<feature type="region of interest" description="Disordered" evidence="1">
    <location>
        <begin position="342"/>
        <end position="385"/>
    </location>
</feature>
<feature type="compositionally biased region" description="Basic and acidic residues" evidence="1">
    <location>
        <begin position="280"/>
        <end position="298"/>
    </location>
</feature>
<feature type="compositionally biased region" description="Pro residues" evidence="1">
    <location>
        <begin position="579"/>
        <end position="590"/>
    </location>
</feature>
<feature type="compositionally biased region" description="Polar residues" evidence="1">
    <location>
        <begin position="430"/>
        <end position="439"/>
    </location>
</feature>
<dbReference type="Proteomes" id="UP000693970">
    <property type="component" value="Unassembled WGS sequence"/>
</dbReference>
<feature type="compositionally biased region" description="Basic residues" evidence="1">
    <location>
        <begin position="684"/>
        <end position="698"/>
    </location>
</feature>
<feature type="region of interest" description="Disordered" evidence="1">
    <location>
        <begin position="125"/>
        <end position="151"/>
    </location>
</feature>
<feature type="compositionally biased region" description="Basic residues" evidence="1">
    <location>
        <begin position="254"/>
        <end position="269"/>
    </location>
</feature>
<dbReference type="EMBL" id="JAGRRH010000068">
    <property type="protein sequence ID" value="KAG7337994.1"/>
    <property type="molecule type" value="Genomic_DNA"/>
</dbReference>
<feature type="region of interest" description="Disordered" evidence="1">
    <location>
        <begin position="576"/>
        <end position="630"/>
    </location>
</feature>
<feature type="compositionally biased region" description="Polar residues" evidence="1">
    <location>
        <begin position="475"/>
        <end position="498"/>
    </location>
</feature>
<feature type="region of interest" description="Disordered" evidence="1">
    <location>
        <begin position="226"/>
        <end position="311"/>
    </location>
</feature>
<protein>
    <submittedName>
        <fullName evidence="2">Uncharacterized protein</fullName>
    </submittedName>
</protein>
<dbReference type="EMBL" id="JAGRRH010000024">
    <property type="protein sequence ID" value="KAG7342690.1"/>
    <property type="molecule type" value="Genomic_DNA"/>
</dbReference>
<feature type="compositionally biased region" description="Polar residues" evidence="1">
    <location>
        <begin position="237"/>
        <end position="248"/>
    </location>
</feature>
<evidence type="ECO:0000313" key="4">
    <source>
        <dbReference type="Proteomes" id="UP000693970"/>
    </source>
</evidence>
<feature type="region of interest" description="Disordered" evidence="1">
    <location>
        <begin position="668"/>
        <end position="763"/>
    </location>
</feature>
<feature type="compositionally biased region" description="Polar residues" evidence="1">
    <location>
        <begin position="369"/>
        <end position="382"/>
    </location>
</feature>
<feature type="region of interest" description="Disordered" evidence="1">
    <location>
        <begin position="399"/>
        <end position="498"/>
    </location>
</feature>
<feature type="region of interest" description="Disordered" evidence="1">
    <location>
        <begin position="513"/>
        <end position="544"/>
    </location>
</feature>